<keyword evidence="2" id="KW-1133">Transmembrane helix</keyword>
<sequence length="357" mass="39732">MRFWNVVRYTALLISVVAEEILRADIGLYEMHEKNRLPAFFRTTYQYDDAGRLKTELSSNAWLYEIVKDNGKPLTLIIDTTCTEGVKTRISIMSTKQVVSDRLFMYCAFANDTKVNTYNFDVDNGQQHSDMVRDENNPCRVTYKVHDNYTEIEPGDDKTKSTGRYRVNRSPQFRVTKRRGAPEANVISLHVRLEGTPPSNCDTTMTFGKDHYVLLYKAVKKKEKGGTTTTVGGVTTTITTADTTIVTTETSVANSNMLDFSSSGTILWAMLFTLCGLTSLSVGSVCMFFILHCIAKRQKNKAVAEDEDVHAGIDRDSAILPVIAPPYAPEPEKNQSVSVKNASVSRQTSLTSGSAIP</sequence>
<feature type="region of interest" description="Disordered" evidence="1">
    <location>
        <begin position="324"/>
        <end position="357"/>
    </location>
</feature>
<feature type="compositionally biased region" description="Polar residues" evidence="1">
    <location>
        <begin position="334"/>
        <end position="357"/>
    </location>
</feature>
<organism evidence="4 5">
    <name type="scientific">Panagrellus redivivus</name>
    <name type="common">Microworm</name>
    <dbReference type="NCBI Taxonomy" id="6233"/>
    <lineage>
        <taxon>Eukaryota</taxon>
        <taxon>Metazoa</taxon>
        <taxon>Ecdysozoa</taxon>
        <taxon>Nematoda</taxon>
        <taxon>Chromadorea</taxon>
        <taxon>Rhabditida</taxon>
        <taxon>Tylenchina</taxon>
        <taxon>Panagrolaimomorpha</taxon>
        <taxon>Panagrolaimoidea</taxon>
        <taxon>Panagrolaimidae</taxon>
        <taxon>Panagrellus</taxon>
    </lineage>
</organism>
<reference evidence="4" key="1">
    <citation type="journal article" date="2013" name="Genetics">
        <title>The draft genome and transcriptome of Panagrellus redivivus are shaped by the harsh demands of a free-living lifestyle.</title>
        <authorList>
            <person name="Srinivasan J."/>
            <person name="Dillman A.R."/>
            <person name="Macchietto M.G."/>
            <person name="Heikkinen L."/>
            <person name="Lakso M."/>
            <person name="Fracchia K.M."/>
            <person name="Antoshechkin I."/>
            <person name="Mortazavi A."/>
            <person name="Wong G."/>
            <person name="Sternberg P.W."/>
        </authorList>
    </citation>
    <scope>NUCLEOTIDE SEQUENCE [LARGE SCALE GENOMIC DNA]</scope>
    <source>
        <strain evidence="4">MT8872</strain>
    </source>
</reference>
<feature type="signal peptide" evidence="3">
    <location>
        <begin position="1"/>
        <end position="18"/>
    </location>
</feature>
<keyword evidence="2" id="KW-0812">Transmembrane</keyword>
<feature type="transmembrane region" description="Helical" evidence="2">
    <location>
        <begin position="266"/>
        <end position="291"/>
    </location>
</feature>
<keyword evidence="3" id="KW-0732">Signal</keyword>
<dbReference type="Proteomes" id="UP000492821">
    <property type="component" value="Unassembled WGS sequence"/>
</dbReference>
<evidence type="ECO:0000313" key="5">
    <source>
        <dbReference type="WBParaSite" id="Pan_g11287.t1"/>
    </source>
</evidence>
<keyword evidence="4" id="KW-1185">Reference proteome</keyword>
<dbReference type="AlphaFoldDB" id="A0A7E4UQJ2"/>
<protein>
    <submittedName>
        <fullName evidence="5">M120.1 protein</fullName>
    </submittedName>
</protein>
<dbReference type="WBParaSite" id="Pan_g11287.t1">
    <property type="protein sequence ID" value="Pan_g11287.t1"/>
    <property type="gene ID" value="Pan_g11287"/>
</dbReference>
<evidence type="ECO:0000256" key="3">
    <source>
        <dbReference type="SAM" id="SignalP"/>
    </source>
</evidence>
<accession>A0A7E4UQJ2</accession>
<keyword evidence="2" id="KW-0472">Membrane</keyword>
<evidence type="ECO:0000313" key="4">
    <source>
        <dbReference type="Proteomes" id="UP000492821"/>
    </source>
</evidence>
<feature type="chain" id="PRO_5028918221" evidence="3">
    <location>
        <begin position="19"/>
        <end position="357"/>
    </location>
</feature>
<name>A0A7E4UQJ2_PANRE</name>
<evidence type="ECO:0000256" key="2">
    <source>
        <dbReference type="SAM" id="Phobius"/>
    </source>
</evidence>
<evidence type="ECO:0000256" key="1">
    <source>
        <dbReference type="SAM" id="MobiDB-lite"/>
    </source>
</evidence>
<proteinExistence type="predicted"/>
<reference evidence="5" key="2">
    <citation type="submission" date="2020-10" db="UniProtKB">
        <authorList>
            <consortium name="WormBaseParasite"/>
        </authorList>
    </citation>
    <scope>IDENTIFICATION</scope>
</reference>